<dbReference type="InterPro" id="IPR050471">
    <property type="entry name" value="AB_hydrolase"/>
</dbReference>
<evidence type="ECO:0000313" key="5">
    <source>
        <dbReference type="Proteomes" id="UP000538666"/>
    </source>
</evidence>
<proteinExistence type="predicted"/>
<evidence type="ECO:0000313" key="4">
    <source>
        <dbReference type="EMBL" id="MBB6146676.1"/>
    </source>
</evidence>
<feature type="domain" description="AB hydrolase-1" evidence="3">
    <location>
        <begin position="64"/>
        <end position="274"/>
    </location>
</feature>
<dbReference type="AlphaFoldDB" id="A0A841JZC9"/>
<evidence type="ECO:0000256" key="2">
    <source>
        <dbReference type="SAM" id="SignalP"/>
    </source>
</evidence>
<feature type="chain" id="PRO_5032535381" evidence="2">
    <location>
        <begin position="27"/>
        <end position="293"/>
    </location>
</feature>
<reference evidence="4 5" key="1">
    <citation type="submission" date="2020-08" db="EMBL/GenBank/DDBJ databases">
        <title>Genomic Encyclopedia of Type Strains, Phase IV (KMG-IV): sequencing the most valuable type-strain genomes for metagenomic binning, comparative biology and taxonomic classification.</title>
        <authorList>
            <person name="Goeker M."/>
        </authorList>
    </citation>
    <scope>NUCLEOTIDE SEQUENCE [LARGE SCALE GENOMIC DNA]</scope>
    <source>
        <strain evidence="4 5">DSM 103733</strain>
    </source>
</reference>
<keyword evidence="2" id="KW-0732">Signal</keyword>
<feature type="compositionally biased region" description="Basic and acidic residues" evidence="1">
    <location>
        <begin position="174"/>
        <end position="188"/>
    </location>
</feature>
<dbReference type="EMBL" id="JACHEK010000010">
    <property type="protein sequence ID" value="MBB6146676.1"/>
    <property type="molecule type" value="Genomic_DNA"/>
</dbReference>
<dbReference type="PANTHER" id="PTHR43433">
    <property type="entry name" value="HYDROLASE, ALPHA/BETA FOLD FAMILY PROTEIN"/>
    <property type="match status" value="1"/>
</dbReference>
<dbReference type="OrthoDB" id="9773293at2"/>
<keyword evidence="5" id="KW-1185">Reference proteome</keyword>
<evidence type="ECO:0000259" key="3">
    <source>
        <dbReference type="Pfam" id="PF12697"/>
    </source>
</evidence>
<name>A0A841JZC9_9BACT</name>
<organism evidence="4 5">
    <name type="scientific">Silvibacterium bohemicum</name>
    <dbReference type="NCBI Taxonomy" id="1577686"/>
    <lineage>
        <taxon>Bacteria</taxon>
        <taxon>Pseudomonadati</taxon>
        <taxon>Acidobacteriota</taxon>
        <taxon>Terriglobia</taxon>
        <taxon>Terriglobales</taxon>
        <taxon>Acidobacteriaceae</taxon>
        <taxon>Silvibacterium</taxon>
    </lineage>
</organism>
<dbReference type="Gene3D" id="3.40.50.1820">
    <property type="entry name" value="alpha/beta hydrolase"/>
    <property type="match status" value="1"/>
</dbReference>
<dbReference type="Pfam" id="PF12697">
    <property type="entry name" value="Abhydrolase_6"/>
    <property type="match status" value="1"/>
</dbReference>
<accession>A0A841JZC9</accession>
<protein>
    <submittedName>
        <fullName evidence="4">Pimeloyl-ACP methyl ester carboxylesterase</fullName>
    </submittedName>
</protein>
<feature type="signal peptide" evidence="2">
    <location>
        <begin position="1"/>
        <end position="26"/>
    </location>
</feature>
<dbReference type="RefSeq" id="WP_156186014.1">
    <property type="nucleotide sequence ID" value="NZ_JACHEK010000010.1"/>
</dbReference>
<gene>
    <name evidence="4" type="ORF">HNQ77_004655</name>
</gene>
<evidence type="ECO:0000256" key="1">
    <source>
        <dbReference type="SAM" id="MobiDB-lite"/>
    </source>
</evidence>
<sequence>MSKYRNVRMALCAIFVATLIVFGAQAQNKVETVPYGANPAAGHSLRVDDANIYYETYGSGGTPLVLLHGGLYGYIEEFGELIGELSKHRRVIAIATRGHGKSDIGTKPFSYSLFADDAFAVIRHETSDKVDVLGFSDGAITSYTLASAHPELIRRLVAIGGPRKFADWTPSAQAEERNSKPSDVERDSPQFASARKMLMPQPERWLEFNEKLNAMWLGPVYVTDDQIQSIRIPTLIIAGDHDPYNQIPKFVELFQLLPKGELAIIPGCGHVVLECKGQFTISAVKTFLDGAEN</sequence>
<comment type="caution">
    <text evidence="4">The sequence shown here is derived from an EMBL/GenBank/DDBJ whole genome shotgun (WGS) entry which is preliminary data.</text>
</comment>
<dbReference type="Proteomes" id="UP000538666">
    <property type="component" value="Unassembled WGS sequence"/>
</dbReference>
<feature type="region of interest" description="Disordered" evidence="1">
    <location>
        <begin position="169"/>
        <end position="188"/>
    </location>
</feature>
<dbReference type="PANTHER" id="PTHR43433:SF5">
    <property type="entry name" value="AB HYDROLASE-1 DOMAIN-CONTAINING PROTEIN"/>
    <property type="match status" value="1"/>
</dbReference>
<dbReference type="SUPFAM" id="SSF53474">
    <property type="entry name" value="alpha/beta-Hydrolases"/>
    <property type="match status" value="1"/>
</dbReference>
<dbReference type="InterPro" id="IPR000073">
    <property type="entry name" value="AB_hydrolase_1"/>
</dbReference>
<dbReference type="InterPro" id="IPR029058">
    <property type="entry name" value="AB_hydrolase_fold"/>
</dbReference>